<organism evidence="1">
    <name type="scientific">freshwater metagenome</name>
    <dbReference type="NCBI Taxonomy" id="449393"/>
    <lineage>
        <taxon>unclassified sequences</taxon>
        <taxon>metagenomes</taxon>
        <taxon>ecological metagenomes</taxon>
    </lineage>
</organism>
<proteinExistence type="predicted"/>
<dbReference type="AlphaFoldDB" id="A0A6J6KYT8"/>
<reference evidence="1" key="1">
    <citation type="submission" date="2020-05" db="EMBL/GenBank/DDBJ databases">
        <authorList>
            <person name="Chiriac C."/>
            <person name="Salcher M."/>
            <person name="Ghai R."/>
            <person name="Kavagutti S V."/>
        </authorList>
    </citation>
    <scope>NUCLEOTIDE SEQUENCE</scope>
</reference>
<evidence type="ECO:0000313" key="1">
    <source>
        <dbReference type="EMBL" id="CAB4654088.1"/>
    </source>
</evidence>
<name>A0A6J6KYT8_9ZZZZ</name>
<accession>A0A6J6KYT8</accession>
<sequence length="209" mass="22234">MQRSPSTINVAVPSFQHSLKFGHPASTHTVVNCKSRTVCFTAATSALCTIFVCIHSGFRTEILNPPCTPASSNRLMRRTGSPAPSPLENAERSSGLCLKTTSLLVEHSLPHLFVANRAITSTTCSIDTSTPSSASDVTGHWPMPQGTMCSRIYARSGFTLSANPCIVRRSVEPLPTFTPIAHILRAFGVSGSSHTPGNSACRPALDTPN</sequence>
<protein>
    <submittedName>
        <fullName evidence="1">Unannotated protein</fullName>
    </submittedName>
</protein>
<dbReference type="EMBL" id="CAEZWH010000108">
    <property type="protein sequence ID" value="CAB4654088.1"/>
    <property type="molecule type" value="Genomic_DNA"/>
</dbReference>
<gene>
    <name evidence="1" type="ORF">UFOPK2195_00642</name>
</gene>